<dbReference type="GO" id="GO:0030246">
    <property type="term" value="F:carbohydrate binding"/>
    <property type="evidence" value="ECO:0007669"/>
    <property type="project" value="InterPro"/>
</dbReference>
<feature type="domain" description="SUEL-type lectin" evidence="2">
    <location>
        <begin position="159"/>
        <end position="253"/>
    </location>
</feature>
<keyword evidence="1" id="KW-0732">Signal</keyword>
<feature type="domain" description="SUEL-type lectin" evidence="2">
    <location>
        <begin position="260"/>
        <end position="352"/>
    </location>
</feature>
<feature type="signal peptide" evidence="1">
    <location>
        <begin position="1"/>
        <end position="17"/>
    </location>
</feature>
<organism evidence="3">
    <name type="scientific">Compsopogon caeruleus</name>
    <dbReference type="NCBI Taxonomy" id="31354"/>
    <lineage>
        <taxon>Eukaryota</taxon>
        <taxon>Rhodophyta</taxon>
        <taxon>Compsopogonophyceae</taxon>
        <taxon>Compsopogonales</taxon>
        <taxon>Compsopogonaceae</taxon>
        <taxon>Compsopogon</taxon>
    </lineage>
</organism>
<accession>A0A7S1TBL9</accession>
<dbReference type="CDD" id="cd22823">
    <property type="entry name" value="Gal_Rha_Lectin"/>
    <property type="match status" value="1"/>
</dbReference>
<dbReference type="PANTHER" id="PTHR46780">
    <property type="entry name" value="PROTEIN EVA-1"/>
    <property type="match status" value="1"/>
</dbReference>
<feature type="chain" id="PRO_5030598334" description="SUEL-type lectin domain-containing protein" evidence="1">
    <location>
        <begin position="18"/>
        <end position="353"/>
    </location>
</feature>
<sequence>MYLGGVLVFGLICCASATGLIRTSRQVTESSGCVWTEEIVEACEGYTLEASCPDGYAIYVLNGLFGRDGLVPQCYADPGPLRWNNLNCSSINGLTEIRRQCHKKNSCSVSSNINTFGDPCPGTRKFTRMNYFCMSSSDFLEGWQLRRNCSISSPAIVTTCEDESRNLTCGRGEVIKIDVADYGRTQPYPLCGLLFDNSDFAKTSSCRSTDTTTVALQRLCDGQNYCTFNASNDQFGDPCPGIRKYSEVQYSCIAGTTGSICEGETVNITCPGSYIRIQDAVFGRLKPYPLCGASDPASWTVNSTTCESPGSLTEVRNRCQWKETCEVPAVVEAFGDPCPGQIKYLEYTYVCGS</sequence>
<dbReference type="EMBL" id="HBGH01006330">
    <property type="protein sequence ID" value="CAD9231289.1"/>
    <property type="molecule type" value="Transcribed_RNA"/>
</dbReference>
<proteinExistence type="predicted"/>
<dbReference type="InterPro" id="IPR000922">
    <property type="entry name" value="Lectin_gal-bd_dom"/>
</dbReference>
<dbReference type="InterPro" id="IPR043159">
    <property type="entry name" value="Lectin_gal-bd_sf"/>
</dbReference>
<gene>
    <name evidence="3" type="ORF">CCAE0312_LOCUS3345</name>
</gene>
<dbReference type="AlphaFoldDB" id="A0A7S1TBL9"/>
<dbReference type="PROSITE" id="PS50228">
    <property type="entry name" value="SUEL_LECTIN"/>
    <property type="match status" value="3"/>
</dbReference>
<evidence type="ECO:0000256" key="1">
    <source>
        <dbReference type="SAM" id="SignalP"/>
    </source>
</evidence>
<dbReference type="Pfam" id="PF02140">
    <property type="entry name" value="SUEL_Lectin"/>
    <property type="match status" value="3"/>
</dbReference>
<reference evidence="3" key="1">
    <citation type="submission" date="2021-01" db="EMBL/GenBank/DDBJ databases">
        <authorList>
            <person name="Corre E."/>
            <person name="Pelletier E."/>
            <person name="Niang G."/>
            <person name="Scheremetjew M."/>
            <person name="Finn R."/>
            <person name="Kale V."/>
            <person name="Holt S."/>
            <person name="Cochrane G."/>
            <person name="Meng A."/>
            <person name="Brown T."/>
            <person name="Cohen L."/>
        </authorList>
    </citation>
    <scope>NUCLEOTIDE SEQUENCE</scope>
    <source>
        <strain evidence="3">SAG 36.94</strain>
    </source>
</reference>
<protein>
    <recommendedName>
        <fullName evidence="2">SUEL-type lectin domain-containing protein</fullName>
    </recommendedName>
</protein>
<feature type="domain" description="SUEL-type lectin" evidence="2">
    <location>
        <begin position="42"/>
        <end position="134"/>
    </location>
</feature>
<name>A0A7S1TBL9_9RHOD</name>
<dbReference type="Gene3D" id="2.60.120.740">
    <property type="match status" value="3"/>
</dbReference>
<evidence type="ECO:0000313" key="3">
    <source>
        <dbReference type="EMBL" id="CAD9231289.1"/>
    </source>
</evidence>
<evidence type="ECO:0000259" key="2">
    <source>
        <dbReference type="PROSITE" id="PS50228"/>
    </source>
</evidence>